<organism evidence="2">
    <name type="scientific">bioreactor metagenome</name>
    <dbReference type="NCBI Taxonomy" id="1076179"/>
    <lineage>
        <taxon>unclassified sequences</taxon>
        <taxon>metagenomes</taxon>
        <taxon>ecological metagenomes</taxon>
    </lineage>
</organism>
<evidence type="ECO:0000313" key="2">
    <source>
        <dbReference type="EMBL" id="MPL63427.1"/>
    </source>
</evidence>
<dbReference type="EMBL" id="VSSQ01000021">
    <property type="protein sequence ID" value="MPL63427.1"/>
    <property type="molecule type" value="Genomic_DNA"/>
</dbReference>
<evidence type="ECO:0000259" key="1">
    <source>
        <dbReference type="Pfam" id="PF07085"/>
    </source>
</evidence>
<reference evidence="2" key="1">
    <citation type="submission" date="2019-08" db="EMBL/GenBank/DDBJ databases">
        <authorList>
            <person name="Kucharzyk K."/>
            <person name="Murdoch R.W."/>
            <person name="Higgins S."/>
            <person name="Loffler F."/>
        </authorList>
    </citation>
    <scope>NUCLEOTIDE SEQUENCE</scope>
</reference>
<sequence>MKISEVVSRLQLGVAAGNEQLGRDIDSGYVSDLLSNVMGHAGAGAVWVTMQAHQNIVAVASLTDLAAIIIADGIMPDPHTLAKAESEGIVILTTPLSGYEVVGRLYGLGITGP</sequence>
<dbReference type="Pfam" id="PF07085">
    <property type="entry name" value="DRTGG"/>
    <property type="match status" value="1"/>
</dbReference>
<dbReference type="AlphaFoldDB" id="A0A644TAB4"/>
<dbReference type="InterPro" id="IPR028979">
    <property type="entry name" value="Ser_kin/Pase_Hpr-like_N_sf"/>
</dbReference>
<comment type="caution">
    <text evidence="2">The sequence shown here is derived from an EMBL/GenBank/DDBJ whole genome shotgun (WGS) entry which is preliminary data.</text>
</comment>
<dbReference type="Gene3D" id="3.40.1390.20">
    <property type="entry name" value="HprK N-terminal domain-like"/>
    <property type="match status" value="1"/>
</dbReference>
<protein>
    <recommendedName>
        <fullName evidence="1">DRTGG domain-containing protein</fullName>
    </recommendedName>
</protein>
<name>A0A644TAB4_9ZZZZ</name>
<dbReference type="InterPro" id="IPR010766">
    <property type="entry name" value="DRTGG"/>
</dbReference>
<accession>A0A644TAB4</accession>
<proteinExistence type="predicted"/>
<feature type="domain" description="DRTGG" evidence="1">
    <location>
        <begin position="9"/>
        <end position="105"/>
    </location>
</feature>
<dbReference type="SUPFAM" id="SSF75138">
    <property type="entry name" value="HprK N-terminal domain-like"/>
    <property type="match status" value="1"/>
</dbReference>
<gene>
    <name evidence="2" type="ORF">SDC9_09054</name>
</gene>